<evidence type="ECO:0000313" key="5">
    <source>
        <dbReference type="Proteomes" id="UP000031843"/>
    </source>
</evidence>
<dbReference type="GeneID" id="60822447"/>
<feature type="region of interest" description="Disordered" evidence="2">
    <location>
        <begin position="296"/>
        <end position="322"/>
    </location>
</feature>
<proteinExistence type="predicted"/>
<feature type="domain" description="KfrA N-terminal DNA-binding" evidence="3">
    <location>
        <begin position="34"/>
        <end position="143"/>
    </location>
</feature>
<protein>
    <submittedName>
        <fullName evidence="4">Putative KfrA protein</fullName>
    </submittedName>
</protein>
<dbReference type="RefSeq" id="WP_043358190.1">
    <property type="nucleotide sequence ID" value="NZ_CP010537.1"/>
</dbReference>
<feature type="coiled-coil region" evidence="1">
    <location>
        <begin position="130"/>
        <end position="224"/>
    </location>
</feature>
<feature type="compositionally biased region" description="Basic and acidic residues" evidence="2">
    <location>
        <begin position="306"/>
        <end position="321"/>
    </location>
</feature>
<reference evidence="4 5" key="1">
    <citation type="journal article" date="2015" name="Genome Announc.">
        <title>Complete Genome Sequence of Cupriavidus basilensis 4G11, Isolated from the Oak Ridge Field Research Center Site.</title>
        <authorList>
            <person name="Ray J."/>
            <person name="Waters R.J."/>
            <person name="Skerker J.M."/>
            <person name="Kuehl J.V."/>
            <person name="Price M.N."/>
            <person name="Huang J."/>
            <person name="Chakraborty R."/>
            <person name="Arkin A.P."/>
            <person name="Deutschbauer A."/>
        </authorList>
    </citation>
    <scope>NUCLEOTIDE SEQUENCE [LARGE SCALE GENOMIC DNA]</scope>
    <source>
        <strain evidence="4">4G11</strain>
    </source>
</reference>
<accession>A0A0C4YCV0</accession>
<dbReference type="Pfam" id="PF11740">
    <property type="entry name" value="KfrA_N"/>
    <property type="match status" value="1"/>
</dbReference>
<sequence length="343" mass="38012">MTPDAVDPLRLEAEVEQLRHLHADTRTLYREVCGLLFFRYGITPTTNKLYQLVRKGSMGTPAQALQQFWQDLRARSRVTIDHPDLPDSLKQVAADAVQTIWRAAGEAVLAELAATRQDIEAQEQVVAAERDAAQMAFADAQAALTALEREREALRAECRQLQEQVAQARGAEAAASTHREALQSELLAAREQAGAARSDFLAELERMREQLEAMEARGDAAVRRAQLELDQERTARRQSDRGLDAARVEVDRLRDMQRQEAVAAAEALGSWQAQAQAAQVRCAALQDAQESGQQQLGAAQEALAEMTRRAERAETERDLSRELLGNWRDGAKVRSGARRKAAA</sequence>
<evidence type="ECO:0000256" key="1">
    <source>
        <dbReference type="SAM" id="Coils"/>
    </source>
</evidence>
<dbReference type="EMBL" id="CP010537">
    <property type="protein sequence ID" value="AJG23462.1"/>
    <property type="molecule type" value="Genomic_DNA"/>
</dbReference>
<evidence type="ECO:0000313" key="4">
    <source>
        <dbReference type="EMBL" id="AJG23462.1"/>
    </source>
</evidence>
<evidence type="ECO:0000259" key="3">
    <source>
        <dbReference type="Pfam" id="PF11740"/>
    </source>
</evidence>
<dbReference type="Proteomes" id="UP000031843">
    <property type="component" value="Chromosome secondary"/>
</dbReference>
<dbReference type="OrthoDB" id="9178680at2"/>
<keyword evidence="5" id="KW-1185">Reference proteome</keyword>
<dbReference type="STRING" id="68895.RR42_s1874"/>
<keyword evidence="1" id="KW-0175">Coiled coil</keyword>
<dbReference type="KEGG" id="cbw:RR42_s1874"/>
<name>A0A0C4YCV0_9BURK</name>
<gene>
    <name evidence="4" type="ORF">RR42_s1874</name>
</gene>
<feature type="compositionally biased region" description="Low complexity" evidence="2">
    <location>
        <begin position="296"/>
        <end position="305"/>
    </location>
</feature>
<organism evidence="4 5">
    <name type="scientific">Cupriavidus basilensis</name>
    <dbReference type="NCBI Taxonomy" id="68895"/>
    <lineage>
        <taxon>Bacteria</taxon>
        <taxon>Pseudomonadati</taxon>
        <taxon>Pseudomonadota</taxon>
        <taxon>Betaproteobacteria</taxon>
        <taxon>Burkholderiales</taxon>
        <taxon>Burkholderiaceae</taxon>
        <taxon>Cupriavidus</taxon>
    </lineage>
</organism>
<dbReference type="InterPro" id="IPR021104">
    <property type="entry name" value="KfrA_DNA-bd_N"/>
</dbReference>
<evidence type="ECO:0000256" key="2">
    <source>
        <dbReference type="SAM" id="MobiDB-lite"/>
    </source>
</evidence>
<dbReference type="AlphaFoldDB" id="A0A0C4YCV0"/>